<organism evidence="1 2">
    <name type="scientific">Chryseobacterium ginsengisoli</name>
    <dbReference type="NCBI Taxonomy" id="363853"/>
    <lineage>
        <taxon>Bacteria</taxon>
        <taxon>Pseudomonadati</taxon>
        <taxon>Bacteroidota</taxon>
        <taxon>Flavobacteriia</taxon>
        <taxon>Flavobacteriales</taxon>
        <taxon>Weeksellaceae</taxon>
        <taxon>Chryseobacterium group</taxon>
        <taxon>Chryseobacterium</taxon>
    </lineage>
</organism>
<gene>
    <name evidence="1" type="ORF">GCM10023210_39700</name>
</gene>
<accession>A0ABP9MSY7</accession>
<sequence>MKKFIKKEMTKQEMKSVFGGVQIITPSSPGYTPPPAPVIINPQPIGGIAYIYTLPPNGLPNNGMIVPK</sequence>
<dbReference type="EMBL" id="BAABHX010000009">
    <property type="protein sequence ID" value="GAA5100814.1"/>
    <property type="molecule type" value="Genomic_DNA"/>
</dbReference>
<dbReference type="Proteomes" id="UP001500353">
    <property type="component" value="Unassembled WGS sequence"/>
</dbReference>
<evidence type="ECO:0000313" key="1">
    <source>
        <dbReference type="EMBL" id="GAA5100814.1"/>
    </source>
</evidence>
<proteinExistence type="predicted"/>
<protein>
    <recommendedName>
        <fullName evidence="3">Bacteriocin</fullName>
    </recommendedName>
</protein>
<evidence type="ECO:0008006" key="3">
    <source>
        <dbReference type="Google" id="ProtNLM"/>
    </source>
</evidence>
<name>A0ABP9MSY7_9FLAO</name>
<reference evidence="2" key="1">
    <citation type="journal article" date="2019" name="Int. J. Syst. Evol. Microbiol.">
        <title>The Global Catalogue of Microorganisms (GCM) 10K type strain sequencing project: providing services to taxonomists for standard genome sequencing and annotation.</title>
        <authorList>
            <consortium name="The Broad Institute Genomics Platform"/>
            <consortium name="The Broad Institute Genome Sequencing Center for Infectious Disease"/>
            <person name="Wu L."/>
            <person name="Ma J."/>
        </authorList>
    </citation>
    <scope>NUCLEOTIDE SEQUENCE [LARGE SCALE GENOMIC DNA]</scope>
    <source>
        <strain evidence="2">JCM 18019</strain>
    </source>
</reference>
<comment type="caution">
    <text evidence="1">The sequence shown here is derived from an EMBL/GenBank/DDBJ whole genome shotgun (WGS) entry which is preliminary data.</text>
</comment>
<dbReference type="RefSeq" id="WP_345207913.1">
    <property type="nucleotide sequence ID" value="NZ_BAABHX010000009.1"/>
</dbReference>
<keyword evidence="2" id="KW-1185">Reference proteome</keyword>
<evidence type="ECO:0000313" key="2">
    <source>
        <dbReference type="Proteomes" id="UP001500353"/>
    </source>
</evidence>